<dbReference type="Gene3D" id="3.30.2340.10">
    <property type="entry name" value="TruD, insertion domain"/>
    <property type="match status" value="1"/>
</dbReference>
<dbReference type="Pfam" id="PF01142">
    <property type="entry name" value="TruD"/>
    <property type="match status" value="2"/>
</dbReference>
<gene>
    <name evidence="4" type="primary">truD</name>
    <name evidence="6" type="ORF">EDC23_2311</name>
</gene>
<dbReference type="AlphaFoldDB" id="A0A4R8IRL1"/>
<keyword evidence="3 4" id="KW-0413">Isomerase</keyword>
<dbReference type="EMBL" id="SOQX01000006">
    <property type="protein sequence ID" value="TDY00139.1"/>
    <property type="molecule type" value="Genomic_DNA"/>
</dbReference>
<dbReference type="CDD" id="cd02575">
    <property type="entry name" value="PseudoU_synth_EcTruD"/>
    <property type="match status" value="1"/>
</dbReference>
<dbReference type="InterPro" id="IPR042214">
    <property type="entry name" value="TruD_catalytic"/>
</dbReference>
<name>A0A4R8IRL1_9GAMM</name>
<keyword evidence="7" id="KW-1185">Reference proteome</keyword>
<comment type="caution">
    <text evidence="6">The sequence shown here is derived from an EMBL/GenBank/DDBJ whole genome shotgun (WGS) entry which is preliminary data.</text>
</comment>
<dbReference type="PROSITE" id="PS00435">
    <property type="entry name" value="PEROXIDASE_1"/>
    <property type="match status" value="1"/>
</dbReference>
<evidence type="ECO:0000256" key="1">
    <source>
        <dbReference type="ARBA" id="ARBA00007953"/>
    </source>
</evidence>
<evidence type="ECO:0000256" key="4">
    <source>
        <dbReference type="HAMAP-Rule" id="MF_01082"/>
    </source>
</evidence>
<evidence type="ECO:0000256" key="3">
    <source>
        <dbReference type="ARBA" id="ARBA00023235"/>
    </source>
</evidence>
<evidence type="ECO:0000313" key="7">
    <source>
        <dbReference type="Proteomes" id="UP000294914"/>
    </source>
</evidence>
<accession>A0A4R8IRL1</accession>
<evidence type="ECO:0000313" key="6">
    <source>
        <dbReference type="EMBL" id="TDY00139.1"/>
    </source>
</evidence>
<dbReference type="InterPro" id="IPR020103">
    <property type="entry name" value="PsdUridine_synth_cat_dom_sf"/>
</dbReference>
<dbReference type="InterPro" id="IPR019793">
    <property type="entry name" value="Peroxidases_heam-ligand_BS"/>
</dbReference>
<dbReference type="InterPro" id="IPR011760">
    <property type="entry name" value="PsdUridine_synth_TruD_insert"/>
</dbReference>
<keyword evidence="2 4" id="KW-0819">tRNA processing</keyword>
<evidence type="ECO:0000256" key="2">
    <source>
        <dbReference type="ARBA" id="ARBA00022694"/>
    </source>
</evidence>
<feature type="active site" description="Nucleophile" evidence="4">
    <location>
        <position position="81"/>
    </location>
</feature>
<proteinExistence type="inferred from homology"/>
<dbReference type="InterPro" id="IPR050170">
    <property type="entry name" value="TruD_pseudoU_synthase"/>
</dbReference>
<dbReference type="GO" id="GO:0160150">
    <property type="term" value="F:tRNA pseudouridine(13) synthase activity"/>
    <property type="evidence" value="ECO:0007669"/>
    <property type="project" value="UniProtKB-EC"/>
</dbReference>
<dbReference type="PANTHER" id="PTHR47811">
    <property type="entry name" value="TRNA PSEUDOURIDINE SYNTHASE D"/>
    <property type="match status" value="1"/>
</dbReference>
<dbReference type="InterPro" id="IPR043165">
    <property type="entry name" value="TruD_insert_sf"/>
</dbReference>
<dbReference type="EC" id="5.4.99.27" evidence="4"/>
<organism evidence="6 7">
    <name type="scientific">Thiohalophilus thiocyanatoxydans</name>
    <dbReference type="NCBI Taxonomy" id="381308"/>
    <lineage>
        <taxon>Bacteria</taxon>
        <taxon>Pseudomonadati</taxon>
        <taxon>Pseudomonadota</taxon>
        <taxon>Gammaproteobacteria</taxon>
        <taxon>Thiohalomonadales</taxon>
        <taxon>Thiohalophilaceae</taxon>
        <taxon>Thiohalophilus</taxon>
    </lineage>
</organism>
<dbReference type="InterPro" id="IPR001656">
    <property type="entry name" value="PsdUridine_synth_TruD"/>
</dbReference>
<dbReference type="Gene3D" id="3.30.2350.20">
    <property type="entry name" value="TruD, catalytic domain"/>
    <property type="match status" value="1"/>
</dbReference>
<comment type="function">
    <text evidence="4">Responsible for synthesis of pseudouridine from uracil-13 in transfer RNAs.</text>
</comment>
<comment type="catalytic activity">
    <reaction evidence="4">
        <text>uridine(13) in tRNA = pseudouridine(13) in tRNA</text>
        <dbReference type="Rhea" id="RHEA:42540"/>
        <dbReference type="Rhea" id="RHEA-COMP:10105"/>
        <dbReference type="Rhea" id="RHEA-COMP:10106"/>
        <dbReference type="ChEBI" id="CHEBI:65314"/>
        <dbReference type="ChEBI" id="CHEBI:65315"/>
        <dbReference type="EC" id="5.4.99.27"/>
    </reaction>
</comment>
<sequence>MKTHWSSLAYAFGQPTVTGVLRQQLADFVVEEQLGFEPTGEGQHVWLWIEKRERNTQDIAQLLARHAGIKSHAVGFSGMKDRRAITRQWFSLDLAGKAEPDWSALGDDGLSILQATRHSKKLRRGVHKSNRFAITLRDLQGDTSTLAERLVAIRQTGVPNYFGAQRFGRDEANLEQARQMFAGQRVNNRNKRSIYLSAARSLLFNQLLSKRVSDDTWHRAMDGDVMQLAGSHSIFVPEAIDETIEQRVSEMDIHPTGPLWGRGELKSGGTVKTWEQQLADDYPDYCQGLEQAGLKQERRSLRLAVKQLEWSQQDRHLHLSFELETGAYATGVIRECVDVSAPEH</sequence>
<dbReference type="PROSITE" id="PS01268">
    <property type="entry name" value="UPF0024"/>
    <property type="match status" value="1"/>
</dbReference>
<dbReference type="NCBIfam" id="TIGR00094">
    <property type="entry name" value="tRNA_TruD_broad"/>
    <property type="match status" value="1"/>
</dbReference>
<dbReference type="GO" id="GO:0005829">
    <property type="term" value="C:cytosol"/>
    <property type="evidence" value="ECO:0007669"/>
    <property type="project" value="TreeGrafter"/>
</dbReference>
<dbReference type="PANTHER" id="PTHR47811:SF1">
    <property type="entry name" value="TRNA PSEUDOURIDINE SYNTHASE D"/>
    <property type="match status" value="1"/>
</dbReference>
<dbReference type="GO" id="GO:0003723">
    <property type="term" value="F:RNA binding"/>
    <property type="evidence" value="ECO:0007669"/>
    <property type="project" value="InterPro"/>
</dbReference>
<dbReference type="RefSeq" id="WP_134084643.1">
    <property type="nucleotide sequence ID" value="NZ_SOQX01000006.1"/>
</dbReference>
<dbReference type="HAMAP" id="MF_01082">
    <property type="entry name" value="TruD"/>
    <property type="match status" value="1"/>
</dbReference>
<dbReference type="InterPro" id="IPR020119">
    <property type="entry name" value="PsdUridine_synth_TruD_CS"/>
</dbReference>
<evidence type="ECO:0000259" key="5">
    <source>
        <dbReference type="PROSITE" id="PS50984"/>
    </source>
</evidence>
<dbReference type="Proteomes" id="UP000294914">
    <property type="component" value="Unassembled WGS sequence"/>
</dbReference>
<protein>
    <recommendedName>
        <fullName evidence="4">tRNA pseudouridine synthase D</fullName>
        <ecNumber evidence="4">5.4.99.27</ecNumber>
    </recommendedName>
    <alternativeName>
        <fullName evidence="4">tRNA pseudouridine(13) synthase</fullName>
    </alternativeName>
    <alternativeName>
        <fullName evidence="4">tRNA pseudouridylate synthase D</fullName>
    </alternativeName>
    <alternativeName>
        <fullName evidence="4">tRNA-uridine isomerase D</fullName>
    </alternativeName>
</protein>
<dbReference type="SUPFAM" id="SSF55120">
    <property type="entry name" value="Pseudouridine synthase"/>
    <property type="match status" value="1"/>
</dbReference>
<feature type="domain" description="TRUD" evidence="5">
    <location>
        <begin position="157"/>
        <end position="307"/>
    </location>
</feature>
<dbReference type="OrthoDB" id="1550679at2"/>
<reference evidence="6 7" key="1">
    <citation type="submission" date="2019-03" db="EMBL/GenBank/DDBJ databases">
        <title>Genomic Encyclopedia of Type Strains, Phase IV (KMG-IV): sequencing the most valuable type-strain genomes for metagenomic binning, comparative biology and taxonomic classification.</title>
        <authorList>
            <person name="Goeker M."/>
        </authorList>
    </citation>
    <scope>NUCLEOTIDE SEQUENCE [LARGE SCALE GENOMIC DNA]</scope>
    <source>
        <strain evidence="6 7">DSM 16326</strain>
    </source>
</reference>
<dbReference type="PROSITE" id="PS50984">
    <property type="entry name" value="TRUD"/>
    <property type="match status" value="1"/>
</dbReference>
<dbReference type="NCBIfam" id="NF002153">
    <property type="entry name" value="PRK00984.1-2"/>
    <property type="match status" value="1"/>
</dbReference>
<comment type="similarity">
    <text evidence="1 4">Belongs to the pseudouridine synthase TruD family.</text>
</comment>
<dbReference type="GO" id="GO:0031119">
    <property type="term" value="P:tRNA pseudouridine synthesis"/>
    <property type="evidence" value="ECO:0007669"/>
    <property type="project" value="UniProtKB-UniRule"/>
</dbReference>